<comment type="caution">
    <text evidence="1">The sequence shown here is derived from an EMBL/GenBank/DDBJ whole genome shotgun (WGS) entry which is preliminary data.</text>
</comment>
<evidence type="ECO:0000313" key="1">
    <source>
        <dbReference type="EMBL" id="MBC6451523.1"/>
    </source>
</evidence>
<accession>A0ABR7LGB9</accession>
<proteinExistence type="predicted"/>
<protein>
    <submittedName>
        <fullName evidence="1">Uncharacterized protein</fullName>
    </submittedName>
</protein>
<name>A0ABR7LGB9_9PSEU</name>
<evidence type="ECO:0000313" key="2">
    <source>
        <dbReference type="Proteomes" id="UP000734823"/>
    </source>
</evidence>
<keyword evidence="2" id="KW-1185">Reference proteome</keyword>
<gene>
    <name evidence="1" type="ORF">GPZ80_30700</name>
</gene>
<dbReference type="RefSeq" id="WP_187224598.1">
    <property type="nucleotide sequence ID" value="NZ_JABVED010000033.1"/>
</dbReference>
<dbReference type="EMBL" id="JABVED010000033">
    <property type="protein sequence ID" value="MBC6451523.1"/>
    <property type="molecule type" value="Genomic_DNA"/>
</dbReference>
<reference evidence="1 2" key="1">
    <citation type="submission" date="2020-06" db="EMBL/GenBank/DDBJ databases">
        <title>Actinokineospora xiongansis sp. nov., isolated from soil of Baiyangdian.</title>
        <authorList>
            <person name="Zhang X."/>
        </authorList>
    </citation>
    <scope>NUCLEOTIDE SEQUENCE [LARGE SCALE GENOMIC DNA]</scope>
    <source>
        <strain evidence="1 2">HBU206404</strain>
    </source>
</reference>
<organism evidence="1 2">
    <name type="scientific">Actinokineospora xionganensis</name>
    <dbReference type="NCBI Taxonomy" id="2684470"/>
    <lineage>
        <taxon>Bacteria</taxon>
        <taxon>Bacillati</taxon>
        <taxon>Actinomycetota</taxon>
        <taxon>Actinomycetes</taxon>
        <taxon>Pseudonocardiales</taxon>
        <taxon>Pseudonocardiaceae</taxon>
        <taxon>Actinokineospora</taxon>
    </lineage>
</organism>
<dbReference type="Proteomes" id="UP000734823">
    <property type="component" value="Unassembled WGS sequence"/>
</dbReference>
<sequence length="88" mass="10208">MRRVDPTKVRGNMDVRQDWPERGRTVTFSQWDFEAGKARFIGIGVVAGPAQQHPYLDLYRFPIMPRPGDERAVPEWINESDIIDVVPR</sequence>